<keyword evidence="20" id="KW-1185">Reference proteome</keyword>
<keyword evidence="16" id="KW-0106">Calcium</keyword>
<feature type="binding site" evidence="16">
    <location>
        <position position="301"/>
    </location>
    <ligand>
        <name>Ca(2+)</name>
        <dbReference type="ChEBI" id="CHEBI:29108"/>
        <label>1</label>
    </ligand>
</feature>
<feature type="binding site" evidence="16">
    <location>
        <position position="383"/>
    </location>
    <ligand>
        <name>Ca(2+)</name>
        <dbReference type="ChEBI" id="CHEBI:29108"/>
        <label>1</label>
    </ligand>
</feature>
<dbReference type="FunFam" id="2.20.100.10:FF:000005">
    <property type="entry name" value="ADAM metallopeptidase with thrombospondin type 1 motif 9"/>
    <property type="match status" value="2"/>
</dbReference>
<feature type="binding site" evidence="16">
    <location>
        <position position="336"/>
    </location>
    <ligand>
        <name>Zn(2+)</name>
        <dbReference type="ChEBI" id="CHEBI:29105"/>
        <note>catalytic</note>
    </ligand>
</feature>
<evidence type="ECO:0000256" key="14">
    <source>
        <dbReference type="ARBA" id="ARBA00023157"/>
    </source>
</evidence>
<organism evidence="19 20">
    <name type="scientific">Paramuricea clavata</name>
    <name type="common">Red gorgonian</name>
    <name type="synonym">Violescent sea-whip</name>
    <dbReference type="NCBI Taxonomy" id="317549"/>
    <lineage>
        <taxon>Eukaryota</taxon>
        <taxon>Metazoa</taxon>
        <taxon>Cnidaria</taxon>
        <taxon>Anthozoa</taxon>
        <taxon>Octocorallia</taxon>
        <taxon>Malacalcyonacea</taxon>
        <taxon>Plexauridae</taxon>
        <taxon>Paramuricea</taxon>
    </lineage>
</organism>
<evidence type="ECO:0000256" key="16">
    <source>
        <dbReference type="PIRSR" id="PIRSR613273-2"/>
    </source>
</evidence>
<dbReference type="GO" id="GO:0005576">
    <property type="term" value="C:extracellular region"/>
    <property type="evidence" value="ECO:0007669"/>
    <property type="project" value="UniProtKB-SubCell"/>
</dbReference>
<dbReference type="Gene3D" id="2.20.100.10">
    <property type="entry name" value="Thrombospondin type-1 (TSP1) repeat"/>
    <property type="match status" value="13"/>
</dbReference>
<keyword evidence="5" id="KW-0812">Transmembrane</keyword>
<evidence type="ECO:0000256" key="5">
    <source>
        <dbReference type="ARBA" id="ARBA00022692"/>
    </source>
</evidence>
<dbReference type="SMART" id="SM00209">
    <property type="entry name" value="TSP1"/>
    <property type="match status" value="14"/>
</dbReference>
<keyword evidence="13" id="KW-0472">Membrane</keyword>
<comment type="caution">
    <text evidence="18">Lacks conserved residue(s) required for the propagation of feature annotation.</text>
</comment>
<dbReference type="InterPro" id="IPR010294">
    <property type="entry name" value="ADAMTS_spacer1"/>
</dbReference>
<gene>
    <name evidence="19" type="ORF">PACLA_8A034230</name>
</gene>
<evidence type="ECO:0000313" key="20">
    <source>
        <dbReference type="Proteomes" id="UP001152795"/>
    </source>
</evidence>
<dbReference type="SUPFAM" id="SSF82895">
    <property type="entry name" value="TSP-1 type 1 repeat"/>
    <property type="match status" value="14"/>
</dbReference>
<keyword evidence="14 17" id="KW-1015">Disulfide bond</keyword>
<keyword evidence="7" id="KW-0732">Signal</keyword>
<dbReference type="PANTHER" id="PTHR13723">
    <property type="entry name" value="ADAMTS A DISINTEGRIN AND METALLOPROTEASE WITH THROMBOSPONDIN MOTIFS PROTEASE"/>
    <property type="match status" value="1"/>
</dbReference>
<evidence type="ECO:0000256" key="3">
    <source>
        <dbReference type="ARBA" id="ARBA00022525"/>
    </source>
</evidence>
<dbReference type="Gene3D" id="3.40.390.10">
    <property type="entry name" value="Collagenase (Catalytic Domain)"/>
    <property type="match status" value="2"/>
</dbReference>
<dbReference type="GO" id="GO:0030198">
    <property type="term" value="P:extracellular matrix organization"/>
    <property type="evidence" value="ECO:0007669"/>
    <property type="project" value="InterPro"/>
</dbReference>
<dbReference type="InterPro" id="IPR000884">
    <property type="entry name" value="TSP1_rpt"/>
</dbReference>
<feature type="disulfide bond" evidence="17">
    <location>
        <begin position="493"/>
        <end position="531"/>
    </location>
</feature>
<evidence type="ECO:0000256" key="1">
    <source>
        <dbReference type="ARBA" id="ARBA00004167"/>
    </source>
</evidence>
<evidence type="ECO:0000256" key="9">
    <source>
        <dbReference type="ARBA" id="ARBA00022801"/>
    </source>
</evidence>
<dbReference type="EMBL" id="CACRXK020001611">
    <property type="protein sequence ID" value="CAB3990153.1"/>
    <property type="molecule type" value="Genomic_DNA"/>
</dbReference>
<dbReference type="PANTHER" id="PTHR13723:SF200">
    <property type="entry name" value="ADAM METALLOPEPTIDASE WITH THROMBOSPONDIN TYPE 1 MOTIF B, ISOFORM B"/>
    <property type="match status" value="1"/>
</dbReference>
<dbReference type="InterPro" id="IPR013273">
    <property type="entry name" value="ADAMTS/ADAMTS-like"/>
</dbReference>
<feature type="binding site" evidence="16">
    <location>
        <position position="209"/>
    </location>
    <ligand>
        <name>Ca(2+)</name>
        <dbReference type="ChEBI" id="CHEBI:29108"/>
        <label>1</label>
    </ligand>
</feature>
<evidence type="ECO:0000256" key="18">
    <source>
        <dbReference type="PROSITE-ProRule" id="PRU00276"/>
    </source>
</evidence>
<dbReference type="Pfam" id="PF19030">
    <property type="entry name" value="TSP1_ADAMTS"/>
    <property type="match status" value="13"/>
</dbReference>
<evidence type="ECO:0000256" key="17">
    <source>
        <dbReference type="PIRSR" id="PIRSR613273-3"/>
    </source>
</evidence>
<evidence type="ECO:0000256" key="6">
    <source>
        <dbReference type="ARBA" id="ARBA00022723"/>
    </source>
</evidence>
<dbReference type="PRINTS" id="PR01857">
    <property type="entry name" value="ADAMTSFAMILY"/>
</dbReference>
<feature type="disulfide bond" evidence="17">
    <location>
        <begin position="312"/>
        <end position="319"/>
    </location>
</feature>
<dbReference type="InterPro" id="IPR024079">
    <property type="entry name" value="MetalloPept_cat_dom_sf"/>
</dbReference>
<dbReference type="Pfam" id="PF05986">
    <property type="entry name" value="ADAMTS_spacer1"/>
    <property type="match status" value="1"/>
</dbReference>
<keyword evidence="8" id="KW-0677">Repeat</keyword>
<dbReference type="Gene3D" id="3.40.1620.60">
    <property type="match status" value="1"/>
</dbReference>
<dbReference type="SUPFAM" id="SSF55486">
    <property type="entry name" value="Metalloproteases ('zincins'), catalytic domain"/>
    <property type="match status" value="1"/>
</dbReference>
<proteinExistence type="predicted"/>
<evidence type="ECO:0000256" key="11">
    <source>
        <dbReference type="ARBA" id="ARBA00022989"/>
    </source>
</evidence>
<dbReference type="OrthoDB" id="5948003at2759"/>
<comment type="cofactor">
    <cofactor evidence="16">
        <name>Zn(2+)</name>
        <dbReference type="ChEBI" id="CHEBI:29105"/>
    </cofactor>
    <text evidence="16">Binds 1 zinc ion per subunit.</text>
</comment>
<evidence type="ECO:0000256" key="7">
    <source>
        <dbReference type="ARBA" id="ARBA00022729"/>
    </source>
</evidence>
<evidence type="ECO:0000256" key="15">
    <source>
        <dbReference type="ARBA" id="ARBA00023180"/>
    </source>
</evidence>
<feature type="binding site" evidence="16">
    <location>
        <position position="330"/>
    </location>
    <ligand>
        <name>Zn(2+)</name>
        <dbReference type="ChEBI" id="CHEBI:29105"/>
        <note>catalytic</note>
    </ligand>
</feature>
<feature type="disulfide bond" evidence="17">
    <location>
        <begin position="504"/>
        <end position="516"/>
    </location>
</feature>
<keyword evidence="10 16" id="KW-0862">Zinc</keyword>
<evidence type="ECO:0000256" key="4">
    <source>
        <dbReference type="ARBA" id="ARBA00022670"/>
    </source>
</evidence>
<dbReference type="InterPro" id="IPR041645">
    <property type="entry name" value="ADAMTS_CR_2"/>
</dbReference>
<dbReference type="FunFam" id="2.60.120.830:FF:000001">
    <property type="entry name" value="A disintegrin and metalloproteinase with thrombospondin motifs 1"/>
    <property type="match status" value="1"/>
</dbReference>
<dbReference type="GO" id="GO:0006508">
    <property type="term" value="P:proteolysis"/>
    <property type="evidence" value="ECO:0007669"/>
    <property type="project" value="UniProtKB-KW"/>
</dbReference>
<dbReference type="InterPro" id="IPR050439">
    <property type="entry name" value="ADAMTS_ADAMTS-like"/>
</dbReference>
<feature type="disulfide bond" evidence="17">
    <location>
        <begin position="489"/>
        <end position="526"/>
    </location>
</feature>
<dbReference type="GO" id="GO:0004222">
    <property type="term" value="F:metalloendopeptidase activity"/>
    <property type="evidence" value="ECO:0007669"/>
    <property type="project" value="InterPro"/>
</dbReference>
<feature type="binding site" evidence="16">
    <location>
        <position position="386"/>
    </location>
    <ligand>
        <name>Ca(2+)</name>
        <dbReference type="ChEBI" id="CHEBI:29108"/>
        <label>1</label>
    </ligand>
</feature>
<feature type="binding site" evidence="16">
    <location>
        <position position="294"/>
    </location>
    <ligand>
        <name>Ca(2+)</name>
        <dbReference type="ChEBI" id="CHEBI:29108"/>
        <label>1</label>
    </ligand>
</feature>
<protein>
    <submittedName>
        <fullName evidence="19">A disintegrin and metallo ase with thrombospondin motifs 7-like</fullName>
    </submittedName>
</protein>
<dbReference type="InterPro" id="IPR001590">
    <property type="entry name" value="Peptidase_M12B"/>
</dbReference>
<keyword evidence="15" id="KW-0325">Glycoprotein</keyword>
<accession>A0A6S7GFY0</accession>
<keyword evidence="9" id="KW-0378">Hydrolase</keyword>
<dbReference type="Proteomes" id="UP001152795">
    <property type="component" value="Unassembled WGS sequence"/>
</dbReference>
<comment type="subcellular location">
    <subcellularLocation>
        <location evidence="1">Membrane</location>
        <topology evidence="1">Single-pass membrane protein</topology>
    </subcellularLocation>
    <subcellularLocation>
        <location evidence="2">Secreted</location>
    </subcellularLocation>
</comment>
<feature type="disulfide bond" evidence="17">
    <location>
        <begin position="343"/>
        <end position="367"/>
    </location>
</feature>
<keyword evidence="6 16" id="KW-0479">Metal-binding</keyword>
<keyword evidence="3" id="KW-0964">Secreted</keyword>
<evidence type="ECO:0000256" key="10">
    <source>
        <dbReference type="ARBA" id="ARBA00022833"/>
    </source>
</evidence>
<dbReference type="FunFam" id="2.20.100.10:FF:000007">
    <property type="entry name" value="Thrombospondin 1"/>
    <property type="match status" value="1"/>
</dbReference>
<feature type="disulfide bond" evidence="17">
    <location>
        <begin position="431"/>
        <end position="461"/>
    </location>
</feature>
<name>A0A6S7GFY0_PARCT</name>
<dbReference type="PROSITE" id="PS50215">
    <property type="entry name" value="ADAM_MEPRO"/>
    <property type="match status" value="1"/>
</dbReference>
<dbReference type="GO" id="GO:0016020">
    <property type="term" value="C:membrane"/>
    <property type="evidence" value="ECO:0007669"/>
    <property type="project" value="UniProtKB-SubCell"/>
</dbReference>
<keyword evidence="11" id="KW-1133">Transmembrane helix</keyword>
<evidence type="ECO:0000256" key="8">
    <source>
        <dbReference type="ARBA" id="ARBA00022737"/>
    </source>
</evidence>
<feature type="binding site" evidence="16">
    <location>
        <position position="294"/>
    </location>
    <ligand>
        <name>Ca(2+)</name>
        <dbReference type="ChEBI" id="CHEBI:29108"/>
        <label>2</label>
    </ligand>
</feature>
<feature type="non-terminal residue" evidence="19">
    <location>
        <position position="1747"/>
    </location>
</feature>
<comment type="caution">
    <text evidence="19">The sequence shown here is derived from an EMBL/GenBank/DDBJ whole genome shotgun (WGS) entry which is preliminary data.</text>
</comment>
<dbReference type="Pfam" id="PF00090">
    <property type="entry name" value="TSP_1"/>
    <property type="match status" value="1"/>
</dbReference>
<dbReference type="GO" id="GO:0046872">
    <property type="term" value="F:metal ion binding"/>
    <property type="evidence" value="ECO:0007669"/>
    <property type="project" value="UniProtKB-KW"/>
</dbReference>
<feature type="binding site" evidence="16">
    <location>
        <position position="209"/>
    </location>
    <ligand>
        <name>Ca(2+)</name>
        <dbReference type="ChEBI" id="CHEBI:29108"/>
        <label>2</label>
    </ligand>
</feature>
<dbReference type="Pfam" id="PF17771">
    <property type="entry name" value="ADAMTS_CR_2"/>
    <property type="match status" value="1"/>
</dbReference>
<dbReference type="InterPro" id="IPR036383">
    <property type="entry name" value="TSP1_rpt_sf"/>
</dbReference>
<feature type="binding site" evidence="16">
    <location>
        <position position="386"/>
    </location>
    <ligand>
        <name>Ca(2+)</name>
        <dbReference type="ChEBI" id="CHEBI:29108"/>
        <label>2</label>
    </ligand>
</feature>
<evidence type="ECO:0000256" key="12">
    <source>
        <dbReference type="ARBA" id="ARBA00023049"/>
    </source>
</evidence>
<dbReference type="Gene3D" id="2.60.120.830">
    <property type="match status" value="1"/>
</dbReference>
<dbReference type="PROSITE" id="PS50092">
    <property type="entry name" value="TSP1"/>
    <property type="match status" value="13"/>
</dbReference>
<evidence type="ECO:0000313" key="19">
    <source>
        <dbReference type="EMBL" id="CAB3990153.1"/>
    </source>
</evidence>
<evidence type="ECO:0000256" key="13">
    <source>
        <dbReference type="ARBA" id="ARBA00023136"/>
    </source>
</evidence>
<keyword evidence="4" id="KW-0645">Protease</keyword>
<evidence type="ECO:0000256" key="2">
    <source>
        <dbReference type="ARBA" id="ARBA00004613"/>
    </source>
</evidence>
<reference evidence="19" key="1">
    <citation type="submission" date="2020-04" db="EMBL/GenBank/DDBJ databases">
        <authorList>
            <person name="Alioto T."/>
            <person name="Alioto T."/>
            <person name="Gomez Garrido J."/>
        </authorList>
    </citation>
    <scope>NUCLEOTIDE SEQUENCE</scope>
    <source>
        <strain evidence="19">A484AB</strain>
    </source>
</reference>
<keyword evidence="12" id="KW-0482">Metalloprotease</keyword>
<feature type="disulfide bond" evidence="17">
    <location>
        <begin position="412"/>
        <end position="436"/>
    </location>
</feature>
<sequence length="1747" mass="197245">LKTKPPFWFHLSSCLLRRLTDVISEFHKLREYANNSNTPSNDARSRRRKCYVGLTVNNQTAMTLSATKSILAKLAHAVHTPRSLQLNLKNTNSVLCIKLILESCIFVRGSVCTNFHLSCANEVDEQDYHVCPMQRRVVFVLPRVKGKSVVNEKIQRIVRLDPSKHDVCGVTVEDVQGRDHFEEQPREEGKGFFVRRRNKRSVSLMKHVEILLVADYSMTKYYSNRDLESYLFTVMNMLSLVFRHRSIGSAINVVLVRMVIIDTEHEKGLNVTNHARRSLNNFCRWVQKVNPRSDLDPQHADAAVLVTRKDICRNSYKPCETLGLSNMDGHNLGVLHDDDYSSCARLREHIMASNLVVDPPEQLWSKCSRRAMKSFFYKGWGWCLNDQPGTYMQPKLPRRMLPGERFDADAQCKMFFGSKSTICSGAEKDLCTTLWCVHNNGTPCGFEPIILQIQRNDHQWCFKGKCVTKFKLKEPVDGSWGEWSRWSSCSQSCGRGVRRRTRRCNSPRPDHGGFYCVGEWKRHNICNAQLCPEGSDNPVQIQCKKFRALLVNGKKYNWTAKQNHRNPCELRCVPVVENGHSRIRKFIQARDGTPCNHGTRNICIQGKCEHVGCDDKLYSSAREDRCGICRGDGSTCETRHESFDQLEGEGYTEVLVIPAQSRNIIIQEVSGSPNFLALRSASGDYYLNGNWYIQWSGDYDVAGASGQYSRRHNRETFETKGPITEDLHVLLLYQGKNTGLKVQYDVRKNETIKPRYFHWKYSPWTPCSVSCGQGIQERDMGCVDQENNIVDERFCRNKYRYIKKLCKRVECPPTWWVGVWHECSQTCGHAVKYRAVLCTQIILDIRQIIDDEKCGGNKPAVSTVCEQPLCWTCSSLCGLGLQHRLVECPGNTSQCDFSTKSITNRTCMGNTCAQWRVTPWGECSTSCGNGTQIRRVSCEHHDENMCRRHEKPRSTQVCPGIPCPVWRTGDWSECSVSCGKGVETRNVTCAERHVNFTCSASEKPIMVRPCLQKRCSGWTVGEWSSCSASCGEGIRERKVVCSFTSCTTSTRPKHKEICLIRDCPQWSASTWSECSVSCGEGTQYRNITCSDPTNPCPEETKPPSVQQCLTQECTTWSFGNWTECSVSCGSGVQTRSIICNAATQEECERDIPDAEKPCNERPCMMWETGNWSECSTACGLDCALRGLLIHEHRVWPKWSVGQWSKCSKSCGGGKKNRSVTCENSHVGKLDSCHVGECLSKEKPPTNQSCGKLPCPHWRVGPWRKCSKSCGGGLKIRVVFCRNTHWHVQNNHIGRCDARNKPVDRQKCDEIPCPHWSTRASGLSVNEETYVLKCDEVACPQCHFDKPMVSQTCNVLPCPHWSVGQWSKCSKSCDGGIQKRTVSCENNHVIACLPNEKPQESQSCADSLGLCHVADRPDGARKCSDVPCPLWSDGEWSECSKSCDVTSKTCADVPCPKWSAGQWSKCSKSCDGGTQTQTVICKNEDVGACIESEKPDRTKSCGKLPCPKWSASQWSKCSKTCGGGIQKRTVSCENNQLTRTVTCKNNHVVVWTVEDRPNINQKCVIRTVACKNNHVVDCRRLDGCGLMTLGYLQVECSCTQGIMSRRVWCEGGDRMCKLRQKPVGRKPCRRSSCKVWETGDWNVCPVSCGGGLRGRIVHCVDKGSRDLTQGCERKTKPATVQACALNECPSSPDDMKPPSRINCRQAIKDGYFCNLLLRPSLSELCLYKQWKRRCCKSCFLIHAQRRKK</sequence>